<dbReference type="Proteomes" id="UP001221898">
    <property type="component" value="Unassembled WGS sequence"/>
</dbReference>
<organism evidence="1 2">
    <name type="scientific">Aldrovandia affinis</name>
    <dbReference type="NCBI Taxonomy" id="143900"/>
    <lineage>
        <taxon>Eukaryota</taxon>
        <taxon>Metazoa</taxon>
        <taxon>Chordata</taxon>
        <taxon>Craniata</taxon>
        <taxon>Vertebrata</taxon>
        <taxon>Euteleostomi</taxon>
        <taxon>Actinopterygii</taxon>
        <taxon>Neopterygii</taxon>
        <taxon>Teleostei</taxon>
        <taxon>Notacanthiformes</taxon>
        <taxon>Halosauridae</taxon>
        <taxon>Aldrovandia</taxon>
    </lineage>
</organism>
<sequence>MRTAGSAPRPLAGVIALLSSKPRGAPEAETLAFEQDPLSTARVSSSCFCLLRRRLSSSVRSHHRPHPPHPALRQCVDAQDQEEELPDPQRVPYMLALGPIEALTFSKPIFGGILSAKSITNGTGPETKRPKSVFSSFSPLQPTIIVSLLYEWRTPTGPAGLLSHTYADAGQGAFVRADSTETSRPDGRFPACRSRDGDESHQRLKCVQRI</sequence>
<evidence type="ECO:0000313" key="2">
    <source>
        <dbReference type="Proteomes" id="UP001221898"/>
    </source>
</evidence>
<reference evidence="1" key="1">
    <citation type="journal article" date="2023" name="Science">
        <title>Genome structures resolve the early diversification of teleost fishes.</title>
        <authorList>
            <person name="Parey E."/>
            <person name="Louis A."/>
            <person name="Montfort J."/>
            <person name="Bouchez O."/>
            <person name="Roques C."/>
            <person name="Iampietro C."/>
            <person name="Lluch J."/>
            <person name="Castinel A."/>
            <person name="Donnadieu C."/>
            <person name="Desvignes T."/>
            <person name="Floi Bucao C."/>
            <person name="Jouanno E."/>
            <person name="Wen M."/>
            <person name="Mejri S."/>
            <person name="Dirks R."/>
            <person name="Jansen H."/>
            <person name="Henkel C."/>
            <person name="Chen W.J."/>
            <person name="Zahm M."/>
            <person name="Cabau C."/>
            <person name="Klopp C."/>
            <person name="Thompson A.W."/>
            <person name="Robinson-Rechavi M."/>
            <person name="Braasch I."/>
            <person name="Lecointre G."/>
            <person name="Bobe J."/>
            <person name="Postlethwait J.H."/>
            <person name="Berthelot C."/>
            <person name="Roest Crollius H."/>
            <person name="Guiguen Y."/>
        </authorList>
    </citation>
    <scope>NUCLEOTIDE SEQUENCE</scope>
    <source>
        <strain evidence="1">NC1722</strain>
    </source>
</reference>
<keyword evidence="2" id="KW-1185">Reference proteome</keyword>
<comment type="caution">
    <text evidence="1">The sequence shown here is derived from an EMBL/GenBank/DDBJ whole genome shotgun (WGS) entry which is preliminary data.</text>
</comment>
<accession>A0AAD7SKN8</accession>
<dbReference type="AlphaFoldDB" id="A0AAD7SKN8"/>
<gene>
    <name evidence="1" type="ORF">AAFF_G00344230</name>
</gene>
<name>A0AAD7SKN8_9TELE</name>
<proteinExistence type="predicted"/>
<evidence type="ECO:0000313" key="1">
    <source>
        <dbReference type="EMBL" id="KAJ8404073.1"/>
    </source>
</evidence>
<protein>
    <submittedName>
        <fullName evidence="1">Uncharacterized protein</fullName>
    </submittedName>
</protein>
<dbReference type="EMBL" id="JAINUG010000055">
    <property type="protein sequence ID" value="KAJ8404073.1"/>
    <property type="molecule type" value="Genomic_DNA"/>
</dbReference>